<dbReference type="Proteomes" id="UP000095651">
    <property type="component" value="Unassembled WGS sequence"/>
</dbReference>
<comment type="subcellular location">
    <subcellularLocation>
        <location evidence="1 7">Cell membrane</location>
        <topology evidence="1 7">Multi-pass membrane protein</topology>
    </subcellularLocation>
</comment>
<feature type="domain" description="ABC transmembrane type-1" evidence="8">
    <location>
        <begin position="75"/>
        <end position="279"/>
    </location>
</feature>
<keyword evidence="5 7" id="KW-1133">Transmembrane helix</keyword>
<keyword evidence="9" id="KW-0762">Sugar transport</keyword>
<evidence type="ECO:0000256" key="3">
    <source>
        <dbReference type="ARBA" id="ARBA00022475"/>
    </source>
</evidence>
<keyword evidence="6 7" id="KW-0472">Membrane</keyword>
<accession>A0A173ZM29</accession>
<evidence type="ECO:0000256" key="4">
    <source>
        <dbReference type="ARBA" id="ARBA00022692"/>
    </source>
</evidence>
<dbReference type="PROSITE" id="PS50928">
    <property type="entry name" value="ABC_TM1"/>
    <property type="match status" value="1"/>
</dbReference>
<dbReference type="EMBL" id="CYZE01000002">
    <property type="protein sequence ID" value="CUN76516.1"/>
    <property type="molecule type" value="Genomic_DNA"/>
</dbReference>
<evidence type="ECO:0000259" key="8">
    <source>
        <dbReference type="PROSITE" id="PS50928"/>
    </source>
</evidence>
<feature type="transmembrane region" description="Helical" evidence="7">
    <location>
        <begin position="71"/>
        <end position="100"/>
    </location>
</feature>
<feature type="transmembrane region" description="Helical" evidence="7">
    <location>
        <begin position="143"/>
        <end position="164"/>
    </location>
</feature>
<dbReference type="Gene3D" id="1.10.3720.10">
    <property type="entry name" value="MetI-like"/>
    <property type="match status" value="1"/>
</dbReference>
<dbReference type="GO" id="GO:0055085">
    <property type="term" value="P:transmembrane transport"/>
    <property type="evidence" value="ECO:0007669"/>
    <property type="project" value="InterPro"/>
</dbReference>
<reference evidence="9 10" key="1">
    <citation type="submission" date="2015-09" db="EMBL/GenBank/DDBJ databases">
        <authorList>
            <consortium name="Pathogen Informatics"/>
        </authorList>
    </citation>
    <scope>NUCLEOTIDE SEQUENCE [LARGE SCALE GENOMIC DNA]</scope>
    <source>
        <strain evidence="9 10">2789STDY5608850</strain>
    </source>
</reference>
<dbReference type="AlphaFoldDB" id="A0A173ZM29"/>
<sequence>MKKYNTWQNRVFDFCVFLLLLILGLSCLIPLLHVIALSLSSKTAALSGKVTLWPVELTFTPYKVLMTDQKFMQAMWISVQRVVLGGAINLVLTVITAFALSQDESDFPARKVYMWFMIFAMLFGASLVPWYFVIKATGLMDTIWALVIPGALPVYNTILLMNFFRNLPKEIKESAMLDGITPFQMMMRIFVPLAKPAIATVTVFSVVFHWNNFFDGLLLMNTPSNMPLQTYIQTLTNTTVSVMSSSLTPAEIEALTSLKTFNAAKIVVASLPIVIFYPFMQKFFVSGLTLGSVKE</sequence>
<evidence type="ECO:0000256" key="7">
    <source>
        <dbReference type="RuleBase" id="RU363032"/>
    </source>
</evidence>
<evidence type="ECO:0000256" key="1">
    <source>
        <dbReference type="ARBA" id="ARBA00004651"/>
    </source>
</evidence>
<dbReference type="InterPro" id="IPR035906">
    <property type="entry name" value="MetI-like_sf"/>
</dbReference>
<dbReference type="InterPro" id="IPR000515">
    <property type="entry name" value="MetI-like"/>
</dbReference>
<feature type="transmembrane region" description="Helical" evidence="7">
    <location>
        <begin position="185"/>
        <end position="210"/>
    </location>
</feature>
<dbReference type="PROSITE" id="PS51257">
    <property type="entry name" value="PROKAR_LIPOPROTEIN"/>
    <property type="match status" value="1"/>
</dbReference>
<proteinExistence type="inferred from homology"/>
<dbReference type="SUPFAM" id="SSF161098">
    <property type="entry name" value="MetI-like"/>
    <property type="match status" value="1"/>
</dbReference>
<feature type="transmembrane region" description="Helical" evidence="7">
    <location>
        <begin position="262"/>
        <end position="280"/>
    </location>
</feature>
<dbReference type="RefSeq" id="WP_055653294.1">
    <property type="nucleotide sequence ID" value="NZ_CABIXC010000002.1"/>
</dbReference>
<organism evidence="9 10">
    <name type="scientific">Hungatella hathewayi</name>
    <dbReference type="NCBI Taxonomy" id="154046"/>
    <lineage>
        <taxon>Bacteria</taxon>
        <taxon>Bacillati</taxon>
        <taxon>Bacillota</taxon>
        <taxon>Clostridia</taxon>
        <taxon>Lachnospirales</taxon>
        <taxon>Lachnospiraceae</taxon>
        <taxon>Hungatella</taxon>
    </lineage>
</organism>
<evidence type="ECO:0000256" key="5">
    <source>
        <dbReference type="ARBA" id="ARBA00022989"/>
    </source>
</evidence>
<evidence type="ECO:0000256" key="6">
    <source>
        <dbReference type="ARBA" id="ARBA00023136"/>
    </source>
</evidence>
<gene>
    <name evidence="9" type="primary">ycjP_21</name>
    <name evidence="9" type="ORF">ERS852407_01031</name>
</gene>
<feature type="transmembrane region" description="Helical" evidence="7">
    <location>
        <begin position="112"/>
        <end position="131"/>
    </location>
</feature>
<comment type="similarity">
    <text evidence="7">Belongs to the binding-protein-dependent transport system permease family.</text>
</comment>
<evidence type="ECO:0000256" key="2">
    <source>
        <dbReference type="ARBA" id="ARBA00022448"/>
    </source>
</evidence>
<dbReference type="Pfam" id="PF00528">
    <property type="entry name" value="BPD_transp_1"/>
    <property type="match status" value="1"/>
</dbReference>
<dbReference type="CDD" id="cd06261">
    <property type="entry name" value="TM_PBP2"/>
    <property type="match status" value="1"/>
</dbReference>
<keyword evidence="4 7" id="KW-0812">Transmembrane</keyword>
<dbReference type="GO" id="GO:0005886">
    <property type="term" value="C:plasma membrane"/>
    <property type="evidence" value="ECO:0007669"/>
    <property type="project" value="UniProtKB-SubCell"/>
</dbReference>
<evidence type="ECO:0000313" key="10">
    <source>
        <dbReference type="Proteomes" id="UP000095651"/>
    </source>
</evidence>
<evidence type="ECO:0000313" key="9">
    <source>
        <dbReference type="EMBL" id="CUN76516.1"/>
    </source>
</evidence>
<dbReference type="PANTHER" id="PTHR43744">
    <property type="entry name" value="ABC TRANSPORTER PERMEASE PROTEIN MG189-RELATED-RELATED"/>
    <property type="match status" value="1"/>
</dbReference>
<keyword evidence="2 7" id="KW-0813">Transport</keyword>
<keyword evidence="3" id="KW-1003">Cell membrane</keyword>
<dbReference type="PANTHER" id="PTHR43744:SF9">
    <property type="entry name" value="POLYGALACTURONAN_RHAMNOGALACTURONAN TRANSPORT SYSTEM PERMEASE PROTEIN YTCP"/>
    <property type="match status" value="1"/>
</dbReference>
<protein>
    <submittedName>
        <fullName evidence="9">ABC-type sugar transport system, permease component</fullName>
    </submittedName>
</protein>
<name>A0A173ZM29_9FIRM</name>